<dbReference type="SUPFAM" id="SSF51206">
    <property type="entry name" value="cAMP-binding domain-like"/>
    <property type="match status" value="1"/>
</dbReference>
<dbReference type="Pfam" id="PF13545">
    <property type="entry name" value="HTH_Crp_2"/>
    <property type="match status" value="1"/>
</dbReference>
<dbReference type="PROSITE" id="PS50042">
    <property type="entry name" value="CNMP_BINDING_3"/>
    <property type="match status" value="1"/>
</dbReference>
<dbReference type="InterPro" id="IPR012318">
    <property type="entry name" value="HTH_CRP"/>
</dbReference>
<evidence type="ECO:0000256" key="2">
    <source>
        <dbReference type="ARBA" id="ARBA00023125"/>
    </source>
</evidence>
<evidence type="ECO:0000259" key="6">
    <source>
        <dbReference type="PROSITE" id="PS51063"/>
    </source>
</evidence>
<dbReference type="InterPro" id="IPR050397">
    <property type="entry name" value="Env_Response_Regulators"/>
</dbReference>
<keyword evidence="2" id="KW-0238">DNA-binding</keyword>
<accession>A0ABW4KIU0</accession>
<dbReference type="InterPro" id="IPR036390">
    <property type="entry name" value="WH_DNA-bd_sf"/>
</dbReference>
<evidence type="ECO:0000256" key="4">
    <source>
        <dbReference type="ARBA" id="ARBA00023163"/>
    </source>
</evidence>
<evidence type="ECO:0000313" key="7">
    <source>
        <dbReference type="EMBL" id="MFD1707930.1"/>
    </source>
</evidence>
<dbReference type="EMBL" id="JBHUEO010000049">
    <property type="protein sequence ID" value="MFD1707930.1"/>
    <property type="molecule type" value="Genomic_DNA"/>
</dbReference>
<feature type="domain" description="HTH crp-type" evidence="6">
    <location>
        <begin position="128"/>
        <end position="194"/>
    </location>
</feature>
<dbReference type="Gene3D" id="2.60.120.10">
    <property type="entry name" value="Jelly Rolls"/>
    <property type="match status" value="1"/>
</dbReference>
<dbReference type="InterPro" id="IPR014710">
    <property type="entry name" value="RmlC-like_jellyroll"/>
</dbReference>
<dbReference type="PANTHER" id="PTHR24567:SF26">
    <property type="entry name" value="REGULATORY PROTEIN YEIL"/>
    <property type="match status" value="1"/>
</dbReference>
<comment type="caution">
    <text evidence="7">The sequence shown here is derived from an EMBL/GenBank/DDBJ whole genome shotgun (WGS) entry which is preliminary data.</text>
</comment>
<dbReference type="SMART" id="SM00100">
    <property type="entry name" value="cNMP"/>
    <property type="match status" value="1"/>
</dbReference>
<dbReference type="SMART" id="SM00419">
    <property type="entry name" value="HTH_CRP"/>
    <property type="match status" value="1"/>
</dbReference>
<dbReference type="InterPro" id="IPR000595">
    <property type="entry name" value="cNMP-bd_dom"/>
</dbReference>
<evidence type="ECO:0000256" key="1">
    <source>
        <dbReference type="ARBA" id="ARBA00023015"/>
    </source>
</evidence>
<keyword evidence="1" id="KW-0805">Transcription regulation</keyword>
<proteinExistence type="predicted"/>
<dbReference type="InterPro" id="IPR018490">
    <property type="entry name" value="cNMP-bd_dom_sf"/>
</dbReference>
<dbReference type="Proteomes" id="UP001597301">
    <property type="component" value="Unassembled WGS sequence"/>
</dbReference>
<evidence type="ECO:0000259" key="5">
    <source>
        <dbReference type="PROSITE" id="PS50042"/>
    </source>
</evidence>
<evidence type="ECO:0000313" key="8">
    <source>
        <dbReference type="Proteomes" id="UP001597301"/>
    </source>
</evidence>
<reference evidence="8" key="1">
    <citation type="journal article" date="2019" name="Int. J. Syst. Evol. Microbiol.">
        <title>The Global Catalogue of Microorganisms (GCM) 10K type strain sequencing project: providing services to taxonomists for standard genome sequencing and annotation.</title>
        <authorList>
            <consortium name="The Broad Institute Genomics Platform"/>
            <consortium name="The Broad Institute Genome Sequencing Center for Infectious Disease"/>
            <person name="Wu L."/>
            <person name="Ma J."/>
        </authorList>
    </citation>
    <scope>NUCLEOTIDE SEQUENCE [LARGE SCALE GENOMIC DNA]</scope>
    <source>
        <strain evidence="8">CGMCC 1.12295</strain>
    </source>
</reference>
<dbReference type="PANTHER" id="PTHR24567">
    <property type="entry name" value="CRP FAMILY TRANSCRIPTIONAL REGULATORY PROTEIN"/>
    <property type="match status" value="1"/>
</dbReference>
<feature type="domain" description="Cyclic nucleotide-binding" evidence="5">
    <location>
        <begin position="17"/>
        <end position="97"/>
    </location>
</feature>
<organism evidence="7 8">
    <name type="scientific">Siminovitchia sediminis</name>
    <dbReference type="NCBI Taxonomy" id="1274353"/>
    <lineage>
        <taxon>Bacteria</taxon>
        <taxon>Bacillati</taxon>
        <taxon>Bacillota</taxon>
        <taxon>Bacilli</taxon>
        <taxon>Bacillales</taxon>
        <taxon>Bacillaceae</taxon>
        <taxon>Siminovitchia</taxon>
    </lineage>
</organism>
<keyword evidence="4" id="KW-0804">Transcription</keyword>
<dbReference type="RefSeq" id="WP_380774803.1">
    <property type="nucleotide sequence ID" value="NZ_JBHUEO010000049.1"/>
</dbReference>
<name>A0ABW4KIU0_9BACI</name>
<keyword evidence="8" id="KW-1185">Reference proteome</keyword>
<dbReference type="SUPFAM" id="SSF46785">
    <property type="entry name" value="Winged helix' DNA-binding domain"/>
    <property type="match status" value="1"/>
</dbReference>
<dbReference type="PROSITE" id="PS51063">
    <property type="entry name" value="HTH_CRP_2"/>
    <property type="match status" value="1"/>
</dbReference>
<gene>
    <name evidence="7" type="ORF">ACFSCZ_14485</name>
</gene>
<sequence>MRYDWKHYLSFGHKLILSEGSTVYNQGQDGIGLYYIEEGMVSIHVLSEEGKERIVNYLLDGYLLGEIGVTGEPHSTTAVCETDTVLYYFSIEAFKWICVKHPKAQEIFMRSLSWKIRSLADIVALTDKPHETQMAHFLLQLYYQYDGLPFPISLASLAKYIGTSRITVYKIVKKWSNKGLISQKNKRIEILDVKGMGALL</sequence>
<keyword evidence="3" id="KW-0010">Activator</keyword>
<dbReference type="Pfam" id="PF00027">
    <property type="entry name" value="cNMP_binding"/>
    <property type="match status" value="1"/>
</dbReference>
<evidence type="ECO:0000256" key="3">
    <source>
        <dbReference type="ARBA" id="ARBA00023159"/>
    </source>
</evidence>
<dbReference type="CDD" id="cd00038">
    <property type="entry name" value="CAP_ED"/>
    <property type="match status" value="1"/>
</dbReference>
<protein>
    <submittedName>
        <fullName evidence="7">Crp/Fnr family transcriptional regulator</fullName>
    </submittedName>
</protein>